<dbReference type="InterPro" id="IPR036388">
    <property type="entry name" value="WH-like_DNA-bd_sf"/>
</dbReference>
<evidence type="ECO:0000259" key="1">
    <source>
        <dbReference type="Pfam" id="PF03551"/>
    </source>
</evidence>
<proteinExistence type="predicted"/>
<dbReference type="InterPro" id="IPR036390">
    <property type="entry name" value="WH_DNA-bd_sf"/>
</dbReference>
<dbReference type="InterPro" id="IPR005149">
    <property type="entry name" value="Tscrpt_reg_PadR_N"/>
</dbReference>
<dbReference type="PANTHER" id="PTHR33169:SF13">
    <property type="entry name" value="PADR-FAMILY TRANSCRIPTIONAL REGULATOR"/>
    <property type="match status" value="1"/>
</dbReference>
<dbReference type="Gene3D" id="1.10.10.10">
    <property type="entry name" value="Winged helix-like DNA-binding domain superfamily/Winged helix DNA-binding domain"/>
    <property type="match status" value="1"/>
</dbReference>
<name>A0ABW6KCX6_9BACI</name>
<dbReference type="Pfam" id="PF03551">
    <property type="entry name" value="PadR"/>
    <property type="match status" value="1"/>
</dbReference>
<dbReference type="InterPro" id="IPR052509">
    <property type="entry name" value="Metal_resp_DNA-bind_regulator"/>
</dbReference>
<evidence type="ECO:0000313" key="2">
    <source>
        <dbReference type="EMBL" id="MFE8700758.1"/>
    </source>
</evidence>
<dbReference type="PANTHER" id="PTHR33169">
    <property type="entry name" value="PADR-FAMILY TRANSCRIPTIONAL REGULATOR"/>
    <property type="match status" value="1"/>
</dbReference>
<dbReference type="EMBL" id="JBIACK010000003">
    <property type="protein sequence ID" value="MFE8700758.1"/>
    <property type="molecule type" value="Genomic_DNA"/>
</dbReference>
<comment type="caution">
    <text evidence="2">The sequence shown here is derived from an EMBL/GenBank/DDBJ whole genome shotgun (WGS) entry which is preliminary data.</text>
</comment>
<protein>
    <submittedName>
        <fullName evidence="2">PadR family transcriptional regulator</fullName>
    </submittedName>
</protein>
<reference evidence="2 3" key="1">
    <citation type="submission" date="2024-08" db="EMBL/GenBank/DDBJ databases">
        <title>Two novel Cytobacillus novel species.</title>
        <authorList>
            <person name="Liu G."/>
        </authorList>
    </citation>
    <scope>NUCLEOTIDE SEQUENCE [LARGE SCALE GENOMIC DNA]</scope>
    <source>
        <strain evidence="2 3">FJAT-54145</strain>
    </source>
</reference>
<accession>A0ABW6KCX6</accession>
<feature type="domain" description="Transcription regulator PadR N-terminal" evidence="1">
    <location>
        <begin position="24"/>
        <end position="86"/>
    </location>
</feature>
<dbReference type="SUPFAM" id="SSF46785">
    <property type="entry name" value="Winged helix' DNA-binding domain"/>
    <property type="match status" value="1"/>
</dbReference>
<evidence type="ECO:0000313" key="3">
    <source>
        <dbReference type="Proteomes" id="UP001601059"/>
    </source>
</evidence>
<dbReference type="Proteomes" id="UP001601059">
    <property type="component" value="Unassembled WGS sequence"/>
</dbReference>
<keyword evidence="3" id="KW-1185">Reference proteome</keyword>
<sequence>MSKIAHQFLPLTYSTFYILISLLEPRHGYGIMQKVEELSKGETKLGAGTIYGALSKLEKQNLIKKEGKEDSERRKSYILTSLGKEVVMLEFARLEQLVRNGKEYIDELNQSR</sequence>
<dbReference type="RefSeq" id="WP_389360540.1">
    <property type="nucleotide sequence ID" value="NZ_JBIACK010000003.1"/>
</dbReference>
<gene>
    <name evidence="2" type="ORF">ACFYKX_09040</name>
</gene>
<organism evidence="2 3">
    <name type="scientific">Cytobacillus spartinae</name>
    <dbReference type="NCBI Taxonomy" id="3299023"/>
    <lineage>
        <taxon>Bacteria</taxon>
        <taxon>Bacillati</taxon>
        <taxon>Bacillota</taxon>
        <taxon>Bacilli</taxon>
        <taxon>Bacillales</taxon>
        <taxon>Bacillaceae</taxon>
        <taxon>Cytobacillus</taxon>
    </lineage>
</organism>